<name>A0AAV9HGY1_9PEZI</name>
<dbReference type="EMBL" id="MU865045">
    <property type="protein sequence ID" value="KAK4459136.1"/>
    <property type="molecule type" value="Genomic_DNA"/>
</dbReference>
<dbReference type="AlphaFoldDB" id="A0AAV9HGY1"/>
<accession>A0AAV9HGY1</accession>
<evidence type="ECO:0000256" key="1">
    <source>
        <dbReference type="SAM" id="SignalP"/>
    </source>
</evidence>
<organism evidence="2 3">
    <name type="scientific">Cladorrhinum samala</name>
    <dbReference type="NCBI Taxonomy" id="585594"/>
    <lineage>
        <taxon>Eukaryota</taxon>
        <taxon>Fungi</taxon>
        <taxon>Dikarya</taxon>
        <taxon>Ascomycota</taxon>
        <taxon>Pezizomycotina</taxon>
        <taxon>Sordariomycetes</taxon>
        <taxon>Sordariomycetidae</taxon>
        <taxon>Sordariales</taxon>
        <taxon>Podosporaceae</taxon>
        <taxon>Cladorrhinum</taxon>
    </lineage>
</organism>
<protein>
    <submittedName>
        <fullName evidence="2">Uncharacterized protein</fullName>
    </submittedName>
</protein>
<proteinExistence type="predicted"/>
<evidence type="ECO:0000313" key="2">
    <source>
        <dbReference type="EMBL" id="KAK4459136.1"/>
    </source>
</evidence>
<gene>
    <name evidence="2" type="ORF">QBC42DRAFT_275097</name>
</gene>
<comment type="caution">
    <text evidence="2">The sequence shown here is derived from an EMBL/GenBank/DDBJ whole genome shotgun (WGS) entry which is preliminary data.</text>
</comment>
<feature type="signal peptide" evidence="1">
    <location>
        <begin position="1"/>
        <end position="28"/>
    </location>
</feature>
<keyword evidence="1" id="KW-0732">Signal</keyword>
<evidence type="ECO:0000313" key="3">
    <source>
        <dbReference type="Proteomes" id="UP001321749"/>
    </source>
</evidence>
<keyword evidence="3" id="KW-1185">Reference proteome</keyword>
<dbReference type="Proteomes" id="UP001321749">
    <property type="component" value="Unassembled WGS sequence"/>
</dbReference>
<reference evidence="2" key="1">
    <citation type="journal article" date="2023" name="Mol. Phylogenet. Evol.">
        <title>Genome-scale phylogeny and comparative genomics of the fungal order Sordariales.</title>
        <authorList>
            <person name="Hensen N."/>
            <person name="Bonometti L."/>
            <person name="Westerberg I."/>
            <person name="Brannstrom I.O."/>
            <person name="Guillou S."/>
            <person name="Cros-Aarteil S."/>
            <person name="Calhoun S."/>
            <person name="Haridas S."/>
            <person name="Kuo A."/>
            <person name="Mondo S."/>
            <person name="Pangilinan J."/>
            <person name="Riley R."/>
            <person name="LaButti K."/>
            <person name="Andreopoulos B."/>
            <person name="Lipzen A."/>
            <person name="Chen C."/>
            <person name="Yan M."/>
            <person name="Daum C."/>
            <person name="Ng V."/>
            <person name="Clum A."/>
            <person name="Steindorff A."/>
            <person name="Ohm R.A."/>
            <person name="Martin F."/>
            <person name="Silar P."/>
            <person name="Natvig D.O."/>
            <person name="Lalanne C."/>
            <person name="Gautier V."/>
            <person name="Ament-Velasquez S.L."/>
            <person name="Kruys A."/>
            <person name="Hutchinson M.I."/>
            <person name="Powell A.J."/>
            <person name="Barry K."/>
            <person name="Miller A.N."/>
            <person name="Grigoriev I.V."/>
            <person name="Debuchy R."/>
            <person name="Gladieux P."/>
            <person name="Hiltunen Thoren M."/>
            <person name="Johannesson H."/>
        </authorList>
    </citation>
    <scope>NUCLEOTIDE SEQUENCE</scope>
    <source>
        <strain evidence="2">PSN324</strain>
    </source>
</reference>
<sequence length="74" mass="8273">MLPRYHPSIKDFFCFLKLRLLLIELCRSQEISSGRSNAAYVLCSLYQDSNVTSNVGGGRLLLCRPGPLRNSIAV</sequence>
<feature type="chain" id="PRO_5043631184" evidence="1">
    <location>
        <begin position="29"/>
        <end position="74"/>
    </location>
</feature>
<reference evidence="2" key="2">
    <citation type="submission" date="2023-06" db="EMBL/GenBank/DDBJ databases">
        <authorList>
            <consortium name="Lawrence Berkeley National Laboratory"/>
            <person name="Mondo S.J."/>
            <person name="Hensen N."/>
            <person name="Bonometti L."/>
            <person name="Westerberg I."/>
            <person name="Brannstrom I.O."/>
            <person name="Guillou S."/>
            <person name="Cros-Aarteil S."/>
            <person name="Calhoun S."/>
            <person name="Haridas S."/>
            <person name="Kuo A."/>
            <person name="Pangilinan J."/>
            <person name="Riley R."/>
            <person name="Labutti K."/>
            <person name="Andreopoulos B."/>
            <person name="Lipzen A."/>
            <person name="Chen C."/>
            <person name="Yanf M."/>
            <person name="Daum C."/>
            <person name="Ng V."/>
            <person name="Clum A."/>
            <person name="Steindorff A."/>
            <person name="Ohm R."/>
            <person name="Martin F."/>
            <person name="Silar P."/>
            <person name="Natvig D."/>
            <person name="Lalanne C."/>
            <person name="Gautier V."/>
            <person name="Ament-Velasquez S.L."/>
            <person name="Kruys A."/>
            <person name="Hutchinson M.I."/>
            <person name="Powell A.J."/>
            <person name="Barry K."/>
            <person name="Miller A.N."/>
            <person name="Grigoriev I.V."/>
            <person name="Debuchy R."/>
            <person name="Gladieux P."/>
            <person name="Thoren M.H."/>
            <person name="Johannesson H."/>
        </authorList>
    </citation>
    <scope>NUCLEOTIDE SEQUENCE</scope>
    <source>
        <strain evidence="2">PSN324</strain>
    </source>
</reference>